<protein>
    <submittedName>
        <fullName evidence="1">Uncharacterized protein</fullName>
    </submittedName>
</protein>
<gene>
    <name evidence="1" type="ORF">AC2117_01597</name>
</gene>
<dbReference type="AlphaFoldDB" id="A0A446ZIY2"/>
<reference evidence="1 2" key="1">
    <citation type="submission" date="2018-08" db="EMBL/GenBank/DDBJ databases">
        <authorList>
            <person name="Gonzaga-Molto A."/>
        </authorList>
    </citation>
    <scope>NUCLEOTIDE SEQUENCE [LARGE SCALE GENOMIC DNA]</scope>
    <source>
        <strain evidence="1">Acinetobacter calcoaceticus str. 2117</strain>
    </source>
</reference>
<evidence type="ECO:0000313" key="2">
    <source>
        <dbReference type="Proteomes" id="UP000294355"/>
    </source>
</evidence>
<dbReference type="Proteomes" id="UP000294355">
    <property type="component" value="Chromosome"/>
</dbReference>
<dbReference type="OrthoDB" id="6695444at2"/>
<evidence type="ECO:0000313" key="1">
    <source>
        <dbReference type="EMBL" id="VAX44415.1"/>
    </source>
</evidence>
<organism evidence="1 2">
    <name type="scientific">Acinetobacter calcoaceticus</name>
    <dbReference type="NCBI Taxonomy" id="471"/>
    <lineage>
        <taxon>Bacteria</taxon>
        <taxon>Pseudomonadati</taxon>
        <taxon>Pseudomonadota</taxon>
        <taxon>Gammaproteobacteria</taxon>
        <taxon>Moraxellales</taxon>
        <taxon>Moraxellaceae</taxon>
        <taxon>Acinetobacter</taxon>
        <taxon>Acinetobacter calcoaceticus/baumannii complex</taxon>
    </lineage>
</organism>
<accession>A0A446ZIY2</accession>
<sequence precursor="true">MAQDKVFSPTLIPSLDNEVKVCHADELLDPLLCNSIVKILNYHTTVPYTFMMNQAQWDWIKQHYPFEHDLAIRFGLEFDLRQFTDEVLERYSFHTMMYLKFTLYAQKHSRNKGAEMITELAKDTFKARMAIAKQNFGEIIDLALSNASKPVLAANALATFTNNGPYGINEYMYKNVFGRPYDQATVSLYIQKYHYSPPNNRFSI</sequence>
<dbReference type="EMBL" id="LS999521">
    <property type="protein sequence ID" value="VAX44415.1"/>
    <property type="molecule type" value="Genomic_DNA"/>
</dbReference>
<dbReference type="RefSeq" id="WP_133973226.1">
    <property type="nucleotide sequence ID" value="NZ_LS999521.1"/>
</dbReference>
<proteinExistence type="predicted"/>
<name>A0A446ZIY2_ACICA</name>